<organism evidence="8 9">
    <name type="scientific">Acacia crassicarpa</name>
    <name type="common">northern wattle</name>
    <dbReference type="NCBI Taxonomy" id="499986"/>
    <lineage>
        <taxon>Eukaryota</taxon>
        <taxon>Viridiplantae</taxon>
        <taxon>Streptophyta</taxon>
        <taxon>Embryophyta</taxon>
        <taxon>Tracheophyta</taxon>
        <taxon>Spermatophyta</taxon>
        <taxon>Magnoliopsida</taxon>
        <taxon>eudicotyledons</taxon>
        <taxon>Gunneridae</taxon>
        <taxon>Pentapetalae</taxon>
        <taxon>rosids</taxon>
        <taxon>fabids</taxon>
        <taxon>Fabales</taxon>
        <taxon>Fabaceae</taxon>
        <taxon>Caesalpinioideae</taxon>
        <taxon>mimosoid clade</taxon>
        <taxon>Acacieae</taxon>
        <taxon>Acacia</taxon>
    </lineage>
</organism>
<dbReference type="GO" id="GO:0016192">
    <property type="term" value="P:vesicle-mediated transport"/>
    <property type="evidence" value="ECO:0007669"/>
    <property type="project" value="TreeGrafter"/>
</dbReference>
<gene>
    <name evidence="8" type="ORF">QN277_018037</name>
</gene>
<keyword evidence="9" id="KW-1185">Reference proteome</keyword>
<dbReference type="GO" id="GO:0005783">
    <property type="term" value="C:endoplasmic reticulum"/>
    <property type="evidence" value="ECO:0007669"/>
    <property type="project" value="TreeGrafter"/>
</dbReference>
<proteinExistence type="inferred from homology"/>
<evidence type="ECO:0000256" key="1">
    <source>
        <dbReference type="ARBA" id="ARBA00002501"/>
    </source>
</evidence>
<protein>
    <recommendedName>
        <fullName evidence="7">PRA1 family protein</fullName>
    </recommendedName>
</protein>
<sequence>MASSRISSSEKLTSSIAIATLEAFITRLSRHVHRAWANRRPWTELADRTAITKPQSLAEAVSRIRRNLYYFRVNYLLILALLFAVSLLSHPLSLLLLIVVIGAWLFLYILRPQDQQLVIFGRTFTDCEALIGLSIFTVFVILMTSVVSLLLSAFALGMALLCAHGAFRAPEDLFLDEQDTWPTGLSSFVRINGPASSLGIPVGPSAV</sequence>
<evidence type="ECO:0000256" key="4">
    <source>
        <dbReference type="ARBA" id="ARBA00022692"/>
    </source>
</evidence>
<dbReference type="EMBL" id="JAWXYG010000004">
    <property type="protein sequence ID" value="KAK4274870.1"/>
    <property type="molecule type" value="Genomic_DNA"/>
</dbReference>
<keyword evidence="6 7" id="KW-0472">Membrane</keyword>
<keyword evidence="5 7" id="KW-1133">Transmembrane helix</keyword>
<keyword evidence="7" id="KW-0813">Transport</keyword>
<reference evidence="8" key="1">
    <citation type="submission" date="2023-10" db="EMBL/GenBank/DDBJ databases">
        <title>Chromosome-level genome of the transformable northern wattle, Acacia crassicarpa.</title>
        <authorList>
            <person name="Massaro I."/>
            <person name="Sinha N.R."/>
            <person name="Poethig S."/>
            <person name="Leichty A.R."/>
        </authorList>
    </citation>
    <scope>NUCLEOTIDE SEQUENCE</scope>
    <source>
        <strain evidence="8">Acra3RX</strain>
        <tissue evidence="8">Leaf</tissue>
    </source>
</reference>
<feature type="transmembrane region" description="Helical" evidence="7">
    <location>
        <begin position="94"/>
        <end position="110"/>
    </location>
</feature>
<keyword evidence="4 7" id="KW-0812">Transmembrane</keyword>
<evidence type="ECO:0000313" key="8">
    <source>
        <dbReference type="EMBL" id="KAK4274870.1"/>
    </source>
</evidence>
<dbReference type="PANTHER" id="PTHR19317">
    <property type="entry name" value="PRENYLATED RAB ACCEPTOR 1-RELATED"/>
    <property type="match status" value="1"/>
</dbReference>
<evidence type="ECO:0000313" key="9">
    <source>
        <dbReference type="Proteomes" id="UP001293593"/>
    </source>
</evidence>
<accession>A0AAE1MSB8</accession>
<dbReference type="Pfam" id="PF03208">
    <property type="entry name" value="PRA1"/>
    <property type="match status" value="1"/>
</dbReference>
<dbReference type="GO" id="GO:0005794">
    <property type="term" value="C:Golgi apparatus"/>
    <property type="evidence" value="ECO:0007669"/>
    <property type="project" value="TreeGrafter"/>
</dbReference>
<evidence type="ECO:0000256" key="2">
    <source>
        <dbReference type="ARBA" id="ARBA00004127"/>
    </source>
</evidence>
<evidence type="ECO:0000256" key="3">
    <source>
        <dbReference type="ARBA" id="ARBA00006483"/>
    </source>
</evidence>
<feature type="transmembrane region" description="Helical" evidence="7">
    <location>
        <begin position="130"/>
        <end position="161"/>
    </location>
</feature>
<dbReference type="AlphaFoldDB" id="A0AAE1MSB8"/>
<evidence type="ECO:0000256" key="7">
    <source>
        <dbReference type="RuleBase" id="RU363107"/>
    </source>
</evidence>
<comment type="function">
    <text evidence="1 7">May be involved in both secretory and endocytic intracellular trafficking in the endosomal/prevacuolar compartments.</text>
</comment>
<evidence type="ECO:0000256" key="5">
    <source>
        <dbReference type="ARBA" id="ARBA00022989"/>
    </source>
</evidence>
<comment type="subcellular location">
    <subcellularLocation>
        <location evidence="2">Endomembrane system</location>
        <topology evidence="2">Multi-pass membrane protein</topology>
    </subcellularLocation>
    <subcellularLocation>
        <location evidence="7">Membrane</location>
        <topology evidence="7">Multi-pass membrane protein</topology>
    </subcellularLocation>
</comment>
<feature type="transmembrane region" description="Helical" evidence="7">
    <location>
        <begin position="69"/>
        <end position="88"/>
    </location>
</feature>
<name>A0AAE1MSB8_9FABA</name>
<comment type="caution">
    <text evidence="8">The sequence shown here is derived from an EMBL/GenBank/DDBJ whole genome shotgun (WGS) entry which is preliminary data.</text>
</comment>
<comment type="similarity">
    <text evidence="3 7">Belongs to the PRA1 family.</text>
</comment>
<dbReference type="InterPro" id="IPR004895">
    <property type="entry name" value="Prenylated_rab_accept_PRA1"/>
</dbReference>
<dbReference type="Proteomes" id="UP001293593">
    <property type="component" value="Unassembled WGS sequence"/>
</dbReference>
<dbReference type="PANTHER" id="PTHR19317:SF94">
    <property type="entry name" value="PRA1 FAMILY PROTEIN"/>
    <property type="match status" value="1"/>
</dbReference>
<evidence type="ECO:0000256" key="6">
    <source>
        <dbReference type="ARBA" id="ARBA00023136"/>
    </source>
</evidence>
<dbReference type="GO" id="GO:0016020">
    <property type="term" value="C:membrane"/>
    <property type="evidence" value="ECO:0007669"/>
    <property type="project" value="UniProtKB-SubCell"/>
</dbReference>